<organism evidence="3 4">
    <name type="scientific">Collibacillus ludicampi</name>
    <dbReference type="NCBI Taxonomy" id="2771369"/>
    <lineage>
        <taxon>Bacteria</taxon>
        <taxon>Bacillati</taxon>
        <taxon>Bacillota</taxon>
        <taxon>Bacilli</taxon>
        <taxon>Bacillales</taxon>
        <taxon>Alicyclobacillaceae</taxon>
        <taxon>Collibacillus</taxon>
    </lineage>
</organism>
<evidence type="ECO:0000313" key="3">
    <source>
        <dbReference type="EMBL" id="GIM48447.1"/>
    </source>
</evidence>
<comment type="caution">
    <text evidence="3">The sequence shown here is derived from an EMBL/GenBank/DDBJ whole genome shotgun (WGS) entry which is preliminary data.</text>
</comment>
<dbReference type="PANTHER" id="PTHR30486">
    <property type="entry name" value="TWITCHING MOTILITY PROTEIN PILT"/>
    <property type="match status" value="1"/>
</dbReference>
<reference evidence="3" key="1">
    <citation type="journal article" date="2023" name="Int. J. Syst. Evol. Microbiol.">
        <title>Collibacillus ludicampi gen. nov., sp. nov., a new soil bacterium of the family Alicyclobacillaceae.</title>
        <authorList>
            <person name="Jojima T."/>
            <person name="Ioku Y."/>
            <person name="Fukuta Y."/>
            <person name="Shirasaka N."/>
            <person name="Matsumura Y."/>
            <person name="Mori M."/>
        </authorList>
    </citation>
    <scope>NUCLEOTIDE SEQUENCE</scope>
    <source>
        <strain evidence="3">TP075</strain>
    </source>
</reference>
<evidence type="ECO:0000313" key="4">
    <source>
        <dbReference type="Proteomes" id="UP001057291"/>
    </source>
</evidence>
<dbReference type="InterPro" id="IPR027417">
    <property type="entry name" value="P-loop_NTPase"/>
</dbReference>
<dbReference type="Gene3D" id="3.30.450.380">
    <property type="match status" value="1"/>
</dbReference>
<feature type="domain" description="Bacterial type II secretion system protein E" evidence="2">
    <location>
        <begin position="91"/>
        <end position="377"/>
    </location>
</feature>
<dbReference type="GO" id="GO:0016887">
    <property type="term" value="F:ATP hydrolysis activity"/>
    <property type="evidence" value="ECO:0007669"/>
    <property type="project" value="InterPro"/>
</dbReference>
<dbReference type="InterPro" id="IPR001482">
    <property type="entry name" value="T2SS/T4SS_dom"/>
</dbReference>
<dbReference type="Gene3D" id="3.40.50.300">
    <property type="entry name" value="P-loop containing nucleotide triphosphate hydrolases"/>
    <property type="match status" value="1"/>
</dbReference>
<sequence>MNKLLQELAKREQDNVIKTSTRNAQSDNINNYTNRLLLELERNVELFAQKLARTEMSLRLYDLLRNINEIPPSQHSQVVQRVLDHIYGYGIIQKLMDDPEVSDIQIAGNQYIRYVKDGERKIFDYTFESDDDVNQWVQRKLKGTPFRFDRSNARTDAFLADGSRLHVKGEVVGVQRLDEKTGKVLVKPCTIVTIRKFLGFFTLEQLWQEKKLFDERAYLYLYLASLIRYGFVLSGGTGSGKTTLMNALISKTPEDKQIGILEEAPELQPIHPFVMRYWERQENTEGKGRIGTDINLKDVLRMFIDDLYVGEVRDAVMSYQFLQAANTGSGRVGTTLHAKSALGAVKRLHDLASGSPERLGSNAIWSNIRNTIDMVIQIQRFKGKRRITEIAEVDPEKDQGEVRLIPVFTFEWTGVDEKGLPDGRLRFHGLTKNFLQECAKWGIVIPKELREADVA</sequence>
<gene>
    <name evidence="3" type="ORF">DNHGIG_39960</name>
</gene>
<dbReference type="InterPro" id="IPR050921">
    <property type="entry name" value="T4SS_GSP_E_ATPase"/>
</dbReference>
<dbReference type="PANTHER" id="PTHR30486:SF6">
    <property type="entry name" value="TYPE IV PILUS RETRACTATION ATPASE PILT"/>
    <property type="match status" value="1"/>
</dbReference>
<keyword evidence="4" id="KW-1185">Reference proteome</keyword>
<dbReference type="EMBL" id="BOQE01000002">
    <property type="protein sequence ID" value="GIM48447.1"/>
    <property type="molecule type" value="Genomic_DNA"/>
</dbReference>
<comment type="similarity">
    <text evidence="1">Belongs to the GSP E family.</text>
</comment>
<evidence type="ECO:0000259" key="2">
    <source>
        <dbReference type="Pfam" id="PF00437"/>
    </source>
</evidence>
<dbReference type="Pfam" id="PF00437">
    <property type="entry name" value="T2SSE"/>
    <property type="match status" value="1"/>
</dbReference>
<dbReference type="CDD" id="cd01130">
    <property type="entry name" value="VirB11-like_ATPase"/>
    <property type="match status" value="1"/>
</dbReference>
<dbReference type="SUPFAM" id="SSF52540">
    <property type="entry name" value="P-loop containing nucleoside triphosphate hydrolases"/>
    <property type="match status" value="1"/>
</dbReference>
<dbReference type="RefSeq" id="WP_282201500.1">
    <property type="nucleotide sequence ID" value="NZ_BOQE01000002.1"/>
</dbReference>
<name>A0AAV4LN28_9BACL</name>
<dbReference type="AlphaFoldDB" id="A0AAV4LN28"/>
<dbReference type="Proteomes" id="UP001057291">
    <property type="component" value="Unassembled WGS sequence"/>
</dbReference>
<protein>
    <submittedName>
        <fullName evidence="3">Pilus assembly protein CpaF</fullName>
    </submittedName>
</protein>
<accession>A0AAV4LN28</accession>
<evidence type="ECO:0000256" key="1">
    <source>
        <dbReference type="ARBA" id="ARBA00006611"/>
    </source>
</evidence>
<proteinExistence type="inferred from homology"/>